<accession>A0A830H948</accession>
<comment type="caution">
    <text evidence="3">The sequence shown here is derived from an EMBL/GenBank/DDBJ whole genome shotgun (WGS) entry which is preliminary data.</text>
</comment>
<proteinExistence type="predicted"/>
<keyword evidence="4" id="KW-1185">Reference proteome</keyword>
<dbReference type="EMBL" id="BNJQ01000002">
    <property type="protein sequence ID" value="GHP02009.1"/>
    <property type="molecule type" value="Genomic_DNA"/>
</dbReference>
<protein>
    <recommendedName>
        <fullName evidence="2">FAM13A-like domain-containing protein</fullName>
    </recommendedName>
</protein>
<organism evidence="3 4">
    <name type="scientific">Pycnococcus provasolii</name>
    <dbReference type="NCBI Taxonomy" id="41880"/>
    <lineage>
        <taxon>Eukaryota</taxon>
        <taxon>Viridiplantae</taxon>
        <taxon>Chlorophyta</taxon>
        <taxon>Pseudoscourfieldiophyceae</taxon>
        <taxon>Pseudoscourfieldiales</taxon>
        <taxon>Pycnococcaceae</taxon>
        <taxon>Pycnococcus</taxon>
    </lineage>
</organism>
<evidence type="ECO:0000256" key="1">
    <source>
        <dbReference type="SAM" id="MobiDB-lite"/>
    </source>
</evidence>
<gene>
    <name evidence="3" type="ORF">PPROV_000076500</name>
</gene>
<dbReference type="InterPro" id="IPR059029">
    <property type="entry name" value="FAM13A_dom"/>
</dbReference>
<evidence type="ECO:0000313" key="4">
    <source>
        <dbReference type="Proteomes" id="UP000660262"/>
    </source>
</evidence>
<feature type="domain" description="FAM13A-like" evidence="2">
    <location>
        <begin position="214"/>
        <end position="265"/>
    </location>
</feature>
<dbReference type="Proteomes" id="UP000660262">
    <property type="component" value="Unassembled WGS sequence"/>
</dbReference>
<dbReference type="AlphaFoldDB" id="A0A830H948"/>
<feature type="compositionally biased region" description="Acidic residues" evidence="1">
    <location>
        <begin position="103"/>
        <end position="113"/>
    </location>
</feature>
<evidence type="ECO:0000313" key="3">
    <source>
        <dbReference type="EMBL" id="GHP02009.1"/>
    </source>
</evidence>
<evidence type="ECO:0000259" key="2">
    <source>
        <dbReference type="Pfam" id="PF26116"/>
    </source>
</evidence>
<sequence length="357" mass="38272">MASSSSSAFLTSFLDMESQPLECGGGSGATPGVGVGLPLPLGNNDVEVIADVLLRDVVSAFLRNASSDAVPFDGVLQPQLQTQGAGGVAYSSAYHTGGGAGAGEEEVKEEEFPEAQRDSEQHEVEAFYDAVDPSEVHYQQQQPFLASNDGDDDNSYNTTYQQQQQQQTIKSTTTIVTGSGPATVAVGANDFYAHAAAAELRSLPSRVPVAQLDAQTASTEKRAMKRWLKALDNAFEEAYGRRAQKAEKEALRPLYVRYARLKRRISPTTEAEGKLAPQSRDDAVSVVSPLRPASAHNKENVTLLSRPTRKTKLDDDHRHITSTTTTTTTASARVRTGKGNAGGLINSNTTNSSIVWR</sequence>
<feature type="region of interest" description="Disordered" evidence="1">
    <location>
        <begin position="336"/>
        <end position="357"/>
    </location>
</feature>
<reference evidence="3" key="1">
    <citation type="submission" date="2020-10" db="EMBL/GenBank/DDBJ databases">
        <title>Unveiling of a novel bifunctional photoreceptor, Dualchrome1, isolated from a cosmopolitan green alga.</title>
        <authorList>
            <person name="Suzuki S."/>
            <person name="Kawachi M."/>
        </authorList>
    </citation>
    <scope>NUCLEOTIDE SEQUENCE</scope>
    <source>
        <strain evidence="3">NIES 2893</strain>
    </source>
</reference>
<dbReference type="OrthoDB" id="185175at2759"/>
<feature type="region of interest" description="Disordered" evidence="1">
    <location>
        <begin position="96"/>
        <end position="122"/>
    </location>
</feature>
<feature type="compositionally biased region" description="Polar residues" evidence="1">
    <location>
        <begin position="345"/>
        <end position="357"/>
    </location>
</feature>
<dbReference type="Pfam" id="PF26116">
    <property type="entry name" value="FAM13A"/>
    <property type="match status" value="1"/>
</dbReference>
<name>A0A830H948_9CHLO</name>